<dbReference type="WBParaSite" id="jg25748">
    <property type="protein sequence ID" value="jg25748"/>
    <property type="gene ID" value="jg25748"/>
</dbReference>
<evidence type="ECO:0000313" key="1">
    <source>
        <dbReference type="Proteomes" id="UP000887574"/>
    </source>
</evidence>
<evidence type="ECO:0000313" key="2">
    <source>
        <dbReference type="WBParaSite" id="jg25748"/>
    </source>
</evidence>
<dbReference type="AlphaFoldDB" id="A0A915E3B5"/>
<sequence>MCRFQRHYYCSENTILAPLLAPHYAPENTNTSSILANRMNQKRILRLQMIMKVLEPARWLFSTFSWPFCLVLLC</sequence>
<organism evidence="1 2">
    <name type="scientific">Ditylenchus dipsaci</name>
    <dbReference type="NCBI Taxonomy" id="166011"/>
    <lineage>
        <taxon>Eukaryota</taxon>
        <taxon>Metazoa</taxon>
        <taxon>Ecdysozoa</taxon>
        <taxon>Nematoda</taxon>
        <taxon>Chromadorea</taxon>
        <taxon>Rhabditida</taxon>
        <taxon>Tylenchina</taxon>
        <taxon>Tylenchomorpha</taxon>
        <taxon>Sphaerularioidea</taxon>
        <taxon>Anguinidae</taxon>
        <taxon>Anguininae</taxon>
        <taxon>Ditylenchus</taxon>
    </lineage>
</organism>
<reference evidence="2" key="1">
    <citation type="submission" date="2022-11" db="UniProtKB">
        <authorList>
            <consortium name="WormBaseParasite"/>
        </authorList>
    </citation>
    <scope>IDENTIFICATION</scope>
</reference>
<accession>A0A915E3B5</accession>
<proteinExistence type="predicted"/>
<name>A0A915E3B5_9BILA</name>
<keyword evidence="1" id="KW-1185">Reference proteome</keyword>
<dbReference type="Proteomes" id="UP000887574">
    <property type="component" value="Unplaced"/>
</dbReference>
<protein>
    <submittedName>
        <fullName evidence="2">Uncharacterized protein</fullName>
    </submittedName>
</protein>